<gene>
    <name evidence="1" type="ORF">GBAR_LOCUS12389</name>
</gene>
<organism evidence="1 2">
    <name type="scientific">Geodia barretti</name>
    <name type="common">Barrett's horny sponge</name>
    <dbReference type="NCBI Taxonomy" id="519541"/>
    <lineage>
        <taxon>Eukaryota</taxon>
        <taxon>Metazoa</taxon>
        <taxon>Porifera</taxon>
        <taxon>Demospongiae</taxon>
        <taxon>Heteroscleromorpha</taxon>
        <taxon>Tetractinellida</taxon>
        <taxon>Astrophorina</taxon>
        <taxon>Geodiidae</taxon>
        <taxon>Geodia</taxon>
    </lineage>
</organism>
<evidence type="ECO:0000313" key="1">
    <source>
        <dbReference type="EMBL" id="CAI8020762.1"/>
    </source>
</evidence>
<protein>
    <submittedName>
        <fullName evidence="1">NAD-dependent glucose-6-phosphate dehydrogenase</fullName>
    </submittedName>
</protein>
<dbReference type="Gene3D" id="3.40.50.720">
    <property type="entry name" value="NAD(P)-binding Rossmann-like Domain"/>
    <property type="match status" value="1"/>
</dbReference>
<evidence type="ECO:0000313" key="2">
    <source>
        <dbReference type="Proteomes" id="UP001174909"/>
    </source>
</evidence>
<dbReference type="Proteomes" id="UP001174909">
    <property type="component" value="Unassembled WGS sequence"/>
</dbReference>
<dbReference type="SUPFAM" id="SSF51735">
    <property type="entry name" value="NAD(P)-binding Rossmann-fold domains"/>
    <property type="match status" value="1"/>
</dbReference>
<sequence>MRPDSDYGVSKAFGEILARYYCARWGMESICLRIGSVRDDDDPTTDPRFLRTWLSHRDLVHLVECCLRANVSYGVYYAISNNKGAFWDLSNARAELGYDPQDDASRRSPR</sequence>
<reference evidence="1" key="1">
    <citation type="submission" date="2023-03" db="EMBL/GenBank/DDBJ databases">
        <authorList>
            <person name="Steffen K."/>
            <person name="Cardenas P."/>
        </authorList>
    </citation>
    <scope>NUCLEOTIDE SEQUENCE</scope>
</reference>
<keyword evidence="2" id="KW-1185">Reference proteome</keyword>
<name>A0AA35S2A0_GEOBA</name>
<dbReference type="EMBL" id="CASHTH010001846">
    <property type="protein sequence ID" value="CAI8020762.1"/>
    <property type="molecule type" value="Genomic_DNA"/>
</dbReference>
<comment type="caution">
    <text evidence="1">The sequence shown here is derived from an EMBL/GenBank/DDBJ whole genome shotgun (WGS) entry which is preliminary data.</text>
</comment>
<proteinExistence type="predicted"/>
<dbReference type="InterPro" id="IPR036291">
    <property type="entry name" value="NAD(P)-bd_dom_sf"/>
</dbReference>
<dbReference type="AlphaFoldDB" id="A0AA35S2A0"/>
<accession>A0AA35S2A0</accession>